<evidence type="ECO:0000313" key="1">
    <source>
        <dbReference type="EMBL" id="MCU9838854.1"/>
    </source>
</evidence>
<dbReference type="Proteomes" id="UP001321014">
    <property type="component" value="Unassembled WGS sequence"/>
</dbReference>
<reference evidence="1 2" key="1">
    <citation type="submission" date="2022-10" db="EMBL/GenBank/DDBJ databases">
        <title>Ruegeria sp. nov., isolated from ocean surface water.</title>
        <authorList>
            <person name="He W."/>
            <person name="Wang L."/>
            <person name="Zhang D.-F."/>
        </authorList>
    </citation>
    <scope>NUCLEOTIDE SEQUENCE [LARGE SCALE GENOMIC DNA]</scope>
    <source>
        <strain evidence="1 2">WL0004</strain>
    </source>
</reference>
<accession>A0ABT2WSH2</accession>
<dbReference type="EMBL" id="JAOVQN010000013">
    <property type="protein sequence ID" value="MCU9838854.1"/>
    <property type="molecule type" value="Genomic_DNA"/>
</dbReference>
<proteinExistence type="predicted"/>
<protein>
    <submittedName>
        <fullName evidence="1">Uncharacterized protein</fullName>
    </submittedName>
</protein>
<name>A0ABT2WSH2_9RHOB</name>
<gene>
    <name evidence="1" type="ORF">OEZ49_13835</name>
</gene>
<evidence type="ECO:0000313" key="2">
    <source>
        <dbReference type="Proteomes" id="UP001321014"/>
    </source>
</evidence>
<organism evidence="1 2">
    <name type="scientific">Ruegeria marisflavi</name>
    <dbReference type="NCBI Taxonomy" id="2984152"/>
    <lineage>
        <taxon>Bacteria</taxon>
        <taxon>Pseudomonadati</taxon>
        <taxon>Pseudomonadota</taxon>
        <taxon>Alphaproteobacteria</taxon>
        <taxon>Rhodobacterales</taxon>
        <taxon>Roseobacteraceae</taxon>
        <taxon>Ruegeria</taxon>
    </lineage>
</organism>
<comment type="caution">
    <text evidence="1">The sequence shown here is derived from an EMBL/GenBank/DDBJ whole genome shotgun (WGS) entry which is preliminary data.</text>
</comment>
<sequence length="48" mass="5370">MAKTRFVKSVIATAAKTEVQMPWSRGARRAAMIARRKTVEILPQVRSA</sequence>
<dbReference type="RefSeq" id="WP_263388858.1">
    <property type="nucleotide sequence ID" value="NZ_JAOVQN010000013.1"/>
</dbReference>
<keyword evidence="2" id="KW-1185">Reference proteome</keyword>